<name>A0A074XH70_AURPU</name>
<dbReference type="Gene3D" id="3.80.10.10">
    <property type="entry name" value="Ribonuclease Inhibitor"/>
    <property type="match status" value="2"/>
</dbReference>
<dbReference type="RefSeq" id="XP_029757584.1">
    <property type="nucleotide sequence ID" value="XM_029908948.1"/>
</dbReference>
<dbReference type="SUPFAM" id="SSF52047">
    <property type="entry name" value="RNI-like"/>
    <property type="match status" value="1"/>
</dbReference>
<dbReference type="AlphaFoldDB" id="A0A074XH70"/>
<keyword evidence="2" id="KW-1185">Reference proteome</keyword>
<proteinExistence type="predicted"/>
<dbReference type="HOGENOM" id="CLU_399529_0_0_1"/>
<sequence>MTANHFATLPGQGRPSRTLPPEIAEQILSDPILNREDLERIIRANCQSFSAPAKRLYWQLEIPTHGLLARLEKMPFDEQQIFADMMRNITIEFGIPRSQLSMRFPFFPLVQQLRVFRAHPGECRTYPTLYVHLGHMISPRLRLLEVSGWQKFAGRVVTDNILLPLTLCTDLKRLIIDAFVMDGTPQLLIDVLSACRKIEVLALEEQSVTLIDPSSLKAIAAHPTVRQLRLSSSITRELALLMLNVPSPFANVTALDILICPNAAVLLFHHMKKLVKKRLFEFATPSSSGLAAVTANVSPPTIMSSDSAARPRVVALPREMVAKVLSDVEIDRATLVSVMRSNKEMFDQAVYAEHIQRLHIDLAPLMILPPLHHIRFNKLRELRIIYTGAESSTQLPHTPAGCHIGISHFLTPSLEVLKLEESNTFGHYSTGNFLPHLASRCPNLGTLIIHPEVMGASPRCLIRVIEACKELRVLSVVSRTGTLIDAQALKHIAAYPRLYVFETHKLITASDVRFALSDNGPSPFGTLGFVRLAIETEAAIPMVPHIPKLEIIDFRLSGPGNIFAHLHELEQLEKMTLFFMTDHILTEDDFDALIPHASLHELELRPCNSADLDTSSVSVTAMLRVFAALPNIRRLRLIAHNRWNVDLLVGLGRVLPRLERLDIAGSYNLSIMESLPTAIFPRLEYLFVA</sequence>
<dbReference type="Proteomes" id="UP000030706">
    <property type="component" value="Unassembled WGS sequence"/>
</dbReference>
<evidence type="ECO:0000313" key="1">
    <source>
        <dbReference type="EMBL" id="KEQ81397.1"/>
    </source>
</evidence>
<accession>A0A074XH70</accession>
<dbReference type="EMBL" id="KL584992">
    <property type="protein sequence ID" value="KEQ81397.1"/>
    <property type="molecule type" value="Genomic_DNA"/>
</dbReference>
<organism evidence="1 2">
    <name type="scientific">Aureobasidium pullulans EXF-150</name>
    <dbReference type="NCBI Taxonomy" id="1043002"/>
    <lineage>
        <taxon>Eukaryota</taxon>
        <taxon>Fungi</taxon>
        <taxon>Dikarya</taxon>
        <taxon>Ascomycota</taxon>
        <taxon>Pezizomycotina</taxon>
        <taxon>Dothideomycetes</taxon>
        <taxon>Dothideomycetidae</taxon>
        <taxon>Dothideales</taxon>
        <taxon>Saccotheciaceae</taxon>
        <taxon>Aureobasidium</taxon>
    </lineage>
</organism>
<dbReference type="InterPro" id="IPR032675">
    <property type="entry name" value="LRR_dom_sf"/>
</dbReference>
<evidence type="ECO:0000313" key="2">
    <source>
        <dbReference type="Proteomes" id="UP000030706"/>
    </source>
</evidence>
<gene>
    <name evidence="1" type="ORF">M438DRAFT_383635</name>
</gene>
<reference evidence="1 2" key="1">
    <citation type="journal article" date="2014" name="BMC Genomics">
        <title>Genome sequencing of four Aureobasidium pullulans varieties: biotechnological potential, stress tolerance, and description of new species.</title>
        <authorList>
            <person name="Gostin Ar C."/>
            <person name="Ohm R.A."/>
            <person name="Kogej T."/>
            <person name="Sonjak S."/>
            <person name="Turk M."/>
            <person name="Zajc J."/>
            <person name="Zalar P."/>
            <person name="Grube M."/>
            <person name="Sun H."/>
            <person name="Han J."/>
            <person name="Sharma A."/>
            <person name="Chiniquy J."/>
            <person name="Ngan C.Y."/>
            <person name="Lipzen A."/>
            <person name="Barry K."/>
            <person name="Grigoriev I.V."/>
            <person name="Gunde-Cimerman N."/>
        </authorList>
    </citation>
    <scope>NUCLEOTIDE SEQUENCE [LARGE SCALE GENOMIC DNA]</scope>
    <source>
        <strain evidence="1 2">EXF-150</strain>
    </source>
</reference>
<dbReference type="GeneID" id="40751254"/>
<protein>
    <submittedName>
        <fullName evidence="1">Uncharacterized protein</fullName>
    </submittedName>
</protein>